<name>U9UHV7_RHIID</name>
<evidence type="ECO:0000313" key="1">
    <source>
        <dbReference type="EMBL" id="ESA19970.1"/>
    </source>
</evidence>
<protein>
    <submittedName>
        <fullName evidence="1">Uncharacterized protein</fullName>
    </submittedName>
</protein>
<proteinExistence type="predicted"/>
<dbReference type="EMBL" id="KI277779">
    <property type="protein sequence ID" value="ESA19970.1"/>
    <property type="molecule type" value="Genomic_DNA"/>
</dbReference>
<dbReference type="HOGENOM" id="CLU_2265111_0_0_1"/>
<gene>
    <name evidence="1" type="ORF">GLOINDRAFT_92582</name>
</gene>
<dbReference type="AlphaFoldDB" id="U9UHV7"/>
<reference evidence="1" key="1">
    <citation type="submission" date="2013-07" db="EMBL/GenBank/DDBJ databases">
        <title>The genome of an arbuscular mycorrhizal fungus provides insights into the evolution of the oldest plant symbiosis.</title>
        <authorList>
            <consortium name="DOE Joint Genome Institute"/>
            <person name="Tisserant E."/>
            <person name="Malbreil M."/>
            <person name="Kuo A."/>
            <person name="Kohler A."/>
            <person name="Symeonidi A."/>
            <person name="Balestrini R."/>
            <person name="Charron P."/>
            <person name="Duensing N."/>
            <person name="Frei-dit-Frey N."/>
            <person name="Gianinazzi-Pearson V."/>
            <person name="Gilbert B."/>
            <person name="Handa Y."/>
            <person name="Hijri M."/>
            <person name="Kaul R."/>
            <person name="Kawaguchi M."/>
            <person name="Krajinski F."/>
            <person name="Lammers P."/>
            <person name="Lapierre D."/>
            <person name="Masclaux F.G."/>
            <person name="Murat C."/>
            <person name="Morin E."/>
            <person name="Ndikumana S."/>
            <person name="Pagni M."/>
            <person name="Petitpierre D."/>
            <person name="Requena N."/>
            <person name="Rosikiewicz P."/>
            <person name="Riley R."/>
            <person name="Saito K."/>
            <person name="San Clemente H."/>
            <person name="Shapiro H."/>
            <person name="van Tuinen D."/>
            <person name="Becard G."/>
            <person name="Bonfante P."/>
            <person name="Paszkowski U."/>
            <person name="Shachar-Hill Y."/>
            <person name="Young J.P."/>
            <person name="Sanders I.R."/>
            <person name="Henrissat B."/>
            <person name="Rensing S.A."/>
            <person name="Grigoriev I.V."/>
            <person name="Corradi N."/>
            <person name="Roux C."/>
            <person name="Martin F."/>
        </authorList>
    </citation>
    <scope>NUCLEOTIDE SEQUENCE</scope>
    <source>
        <strain evidence="1">DAOM 197198</strain>
    </source>
</reference>
<accession>U9UHV7</accession>
<sequence length="103" mass="11339">MTAFFPYKKDGKILENNSVEPSDIPNGRVEVPFTTDTGFSLKFVSGFLGSQQKTLDDSNEVVVSPIIGCSRANKKLQVAYHVGTYQLNTKLIVILADIPQAYI</sequence>
<organism evidence="1">
    <name type="scientific">Rhizophagus irregularis (strain DAOM 181602 / DAOM 197198 / MUCL 43194)</name>
    <name type="common">Arbuscular mycorrhizal fungus</name>
    <name type="synonym">Glomus intraradices</name>
    <dbReference type="NCBI Taxonomy" id="747089"/>
    <lineage>
        <taxon>Eukaryota</taxon>
        <taxon>Fungi</taxon>
        <taxon>Fungi incertae sedis</taxon>
        <taxon>Mucoromycota</taxon>
        <taxon>Glomeromycotina</taxon>
        <taxon>Glomeromycetes</taxon>
        <taxon>Glomerales</taxon>
        <taxon>Glomeraceae</taxon>
        <taxon>Rhizophagus</taxon>
    </lineage>
</organism>